<evidence type="ECO:0000256" key="4">
    <source>
        <dbReference type="ARBA" id="ARBA00022741"/>
    </source>
</evidence>
<dbReference type="Pfam" id="PF00069">
    <property type="entry name" value="Pkinase"/>
    <property type="match status" value="1"/>
</dbReference>
<keyword evidence="4 9" id="KW-0547">Nucleotide-binding</keyword>
<reference evidence="13 14" key="1">
    <citation type="submission" date="2018-01" db="EMBL/GenBank/DDBJ databases">
        <title>The whole genome sequencing and assembly of Paenibacillus chitinolyticus KCCM 41400 strain.</title>
        <authorList>
            <person name="Kim J.-Y."/>
            <person name="Park M.-K."/>
            <person name="Lee Y.-J."/>
            <person name="Yi H."/>
            <person name="Bahn Y.-S."/>
            <person name="Kim J.F."/>
            <person name="Lee D.-W."/>
        </authorList>
    </citation>
    <scope>NUCLEOTIDE SEQUENCE [LARGE SCALE GENOMIC DNA]</scope>
    <source>
        <strain evidence="13 14">KCCM 41400</strain>
    </source>
</reference>
<keyword evidence="6 9" id="KW-0067">ATP-binding</keyword>
<keyword evidence="10" id="KW-0812">Transmembrane</keyword>
<evidence type="ECO:0000259" key="11">
    <source>
        <dbReference type="PROSITE" id="PS50011"/>
    </source>
</evidence>
<keyword evidence="2 13" id="KW-0723">Serine/threonine-protein kinase</keyword>
<dbReference type="SMART" id="SM00220">
    <property type="entry name" value="S_TKc"/>
    <property type="match status" value="1"/>
</dbReference>
<keyword evidence="10" id="KW-1133">Transmembrane helix</keyword>
<dbReference type="PROSITE" id="PS50011">
    <property type="entry name" value="PROTEIN_KINASE_DOM"/>
    <property type="match status" value="1"/>
</dbReference>
<dbReference type="PROSITE" id="PS00107">
    <property type="entry name" value="PROTEIN_KINASE_ATP"/>
    <property type="match status" value="1"/>
</dbReference>
<evidence type="ECO:0000256" key="5">
    <source>
        <dbReference type="ARBA" id="ARBA00022777"/>
    </source>
</evidence>
<evidence type="ECO:0000256" key="1">
    <source>
        <dbReference type="ARBA" id="ARBA00012513"/>
    </source>
</evidence>
<evidence type="ECO:0000256" key="2">
    <source>
        <dbReference type="ARBA" id="ARBA00022527"/>
    </source>
</evidence>
<feature type="domain" description="Protein kinase" evidence="11">
    <location>
        <begin position="24"/>
        <end position="306"/>
    </location>
</feature>
<keyword evidence="5 13" id="KW-0418">Kinase</keyword>
<protein>
    <recommendedName>
        <fullName evidence="1">non-specific serine/threonine protein kinase</fullName>
        <ecNumber evidence="1">2.7.11.1</ecNumber>
    </recommendedName>
</protein>
<dbReference type="SUPFAM" id="SSF56112">
    <property type="entry name" value="Protein kinase-like (PK-like)"/>
    <property type="match status" value="1"/>
</dbReference>
<name>A0A410WR35_9BACL</name>
<dbReference type="GO" id="GO:0004674">
    <property type="term" value="F:protein serine/threonine kinase activity"/>
    <property type="evidence" value="ECO:0007669"/>
    <property type="project" value="UniProtKB-KW"/>
</dbReference>
<evidence type="ECO:0000256" key="7">
    <source>
        <dbReference type="ARBA" id="ARBA00047899"/>
    </source>
</evidence>
<keyword evidence="15" id="KW-1185">Reference proteome</keyword>
<dbReference type="OrthoDB" id="583109at2"/>
<evidence type="ECO:0000256" key="3">
    <source>
        <dbReference type="ARBA" id="ARBA00022679"/>
    </source>
</evidence>
<sequence>MTTSYEPALPLGTTLKGIWNGRTYTVVRGLGSGANGQVLLVRRGERRYAMKIGYDPLDHQFEVNALQSLSKTDTSFSRFLLDADDAEFEGRRLSFFIMPYIQGLSLSKYIRTYGKDWIYVIGSNLLKKLTELHRSGFIYGDLKSDNLVLREHGSVELIDFGGMTAKGRAVKQFTEIFDRGYWCAGERVAEESYDLFSFAVLIIKTLDERDAFRPALQELPQNRNISMLEDIVKSSERMKGLAPFLLRALNNRFASSEEALAVWREQAKKARGIKVPTERKDAPGIVLFLTISLIVLLGTIVYFYLD</sequence>
<dbReference type="InterPro" id="IPR050236">
    <property type="entry name" value="Ser_Thr_kinase_AGC"/>
</dbReference>
<dbReference type="InterPro" id="IPR017441">
    <property type="entry name" value="Protein_kinase_ATP_BS"/>
</dbReference>
<feature type="transmembrane region" description="Helical" evidence="10">
    <location>
        <begin position="285"/>
        <end position="305"/>
    </location>
</feature>
<evidence type="ECO:0000256" key="8">
    <source>
        <dbReference type="ARBA" id="ARBA00048679"/>
    </source>
</evidence>
<proteinExistence type="predicted"/>
<feature type="binding site" evidence="9">
    <location>
        <position position="51"/>
    </location>
    <ligand>
        <name>ATP</name>
        <dbReference type="ChEBI" id="CHEBI:30616"/>
    </ligand>
</feature>
<evidence type="ECO:0000256" key="6">
    <source>
        <dbReference type="ARBA" id="ARBA00022840"/>
    </source>
</evidence>
<dbReference type="Proteomes" id="UP000288943">
    <property type="component" value="Chromosome"/>
</dbReference>
<dbReference type="Gene3D" id="1.10.510.10">
    <property type="entry name" value="Transferase(Phosphotransferase) domain 1"/>
    <property type="match status" value="1"/>
</dbReference>
<evidence type="ECO:0000256" key="9">
    <source>
        <dbReference type="PROSITE-ProRule" id="PRU10141"/>
    </source>
</evidence>
<accession>A0A410WR35</accession>
<dbReference type="GO" id="GO:0005524">
    <property type="term" value="F:ATP binding"/>
    <property type="evidence" value="ECO:0007669"/>
    <property type="project" value="UniProtKB-UniRule"/>
</dbReference>
<evidence type="ECO:0000313" key="14">
    <source>
        <dbReference type="Proteomes" id="UP000288943"/>
    </source>
</evidence>
<reference evidence="12 15" key="2">
    <citation type="submission" date="2022-05" db="EMBL/GenBank/DDBJ databases">
        <title>Genome Sequencing of Bee-Associated Microbes.</title>
        <authorList>
            <person name="Dunlap C."/>
        </authorList>
    </citation>
    <scope>NUCLEOTIDE SEQUENCE [LARGE SCALE GENOMIC DNA]</scope>
    <source>
        <strain evidence="12 15">NRRL B-23120</strain>
    </source>
</reference>
<dbReference type="PANTHER" id="PTHR24356">
    <property type="entry name" value="SERINE/THREONINE-PROTEIN KINASE"/>
    <property type="match status" value="1"/>
</dbReference>
<dbReference type="Proteomes" id="UP001527202">
    <property type="component" value="Unassembled WGS sequence"/>
</dbReference>
<dbReference type="GeneID" id="95373826"/>
<dbReference type="InterPro" id="IPR000719">
    <property type="entry name" value="Prot_kinase_dom"/>
</dbReference>
<dbReference type="PROSITE" id="PS00108">
    <property type="entry name" value="PROTEIN_KINASE_ST"/>
    <property type="match status" value="1"/>
</dbReference>
<evidence type="ECO:0000256" key="10">
    <source>
        <dbReference type="SAM" id="Phobius"/>
    </source>
</evidence>
<dbReference type="EMBL" id="CP026520">
    <property type="protein sequence ID" value="QAV16757.1"/>
    <property type="molecule type" value="Genomic_DNA"/>
</dbReference>
<keyword evidence="10" id="KW-0472">Membrane</keyword>
<comment type="catalytic activity">
    <reaction evidence="8">
        <text>L-seryl-[protein] + ATP = O-phospho-L-seryl-[protein] + ADP + H(+)</text>
        <dbReference type="Rhea" id="RHEA:17989"/>
        <dbReference type="Rhea" id="RHEA-COMP:9863"/>
        <dbReference type="Rhea" id="RHEA-COMP:11604"/>
        <dbReference type="ChEBI" id="CHEBI:15378"/>
        <dbReference type="ChEBI" id="CHEBI:29999"/>
        <dbReference type="ChEBI" id="CHEBI:30616"/>
        <dbReference type="ChEBI" id="CHEBI:83421"/>
        <dbReference type="ChEBI" id="CHEBI:456216"/>
        <dbReference type="EC" id="2.7.11.1"/>
    </reaction>
</comment>
<keyword evidence="3" id="KW-0808">Transferase</keyword>
<dbReference type="KEGG" id="pchi:PC41400_03215"/>
<dbReference type="InterPro" id="IPR011009">
    <property type="entry name" value="Kinase-like_dom_sf"/>
</dbReference>
<dbReference type="RefSeq" id="WP_042235273.1">
    <property type="nucleotide sequence ID" value="NZ_CP026520.1"/>
</dbReference>
<dbReference type="EC" id="2.7.11.1" evidence="1"/>
<evidence type="ECO:0000313" key="13">
    <source>
        <dbReference type="EMBL" id="QAV16757.1"/>
    </source>
</evidence>
<dbReference type="EMBL" id="JAMDMJ010000038">
    <property type="protein sequence ID" value="MCY9599006.1"/>
    <property type="molecule type" value="Genomic_DNA"/>
</dbReference>
<dbReference type="AlphaFoldDB" id="A0A410WR35"/>
<evidence type="ECO:0000313" key="12">
    <source>
        <dbReference type="EMBL" id="MCY9599006.1"/>
    </source>
</evidence>
<comment type="catalytic activity">
    <reaction evidence="7">
        <text>L-threonyl-[protein] + ATP = O-phospho-L-threonyl-[protein] + ADP + H(+)</text>
        <dbReference type="Rhea" id="RHEA:46608"/>
        <dbReference type="Rhea" id="RHEA-COMP:11060"/>
        <dbReference type="Rhea" id="RHEA-COMP:11605"/>
        <dbReference type="ChEBI" id="CHEBI:15378"/>
        <dbReference type="ChEBI" id="CHEBI:30013"/>
        <dbReference type="ChEBI" id="CHEBI:30616"/>
        <dbReference type="ChEBI" id="CHEBI:61977"/>
        <dbReference type="ChEBI" id="CHEBI:456216"/>
        <dbReference type="EC" id="2.7.11.1"/>
    </reaction>
</comment>
<evidence type="ECO:0000313" key="15">
    <source>
        <dbReference type="Proteomes" id="UP001527202"/>
    </source>
</evidence>
<dbReference type="InterPro" id="IPR008271">
    <property type="entry name" value="Ser/Thr_kinase_AS"/>
</dbReference>
<organism evidence="13 14">
    <name type="scientific">Paenibacillus chitinolyticus</name>
    <dbReference type="NCBI Taxonomy" id="79263"/>
    <lineage>
        <taxon>Bacteria</taxon>
        <taxon>Bacillati</taxon>
        <taxon>Bacillota</taxon>
        <taxon>Bacilli</taxon>
        <taxon>Bacillales</taxon>
        <taxon>Paenibacillaceae</taxon>
        <taxon>Paenibacillus</taxon>
    </lineage>
</organism>
<gene>
    <name evidence="12" type="ORF">M5X16_24935</name>
    <name evidence="13" type="ORF">PC41400_03215</name>
</gene>